<evidence type="ECO:0000256" key="11">
    <source>
        <dbReference type="RuleBase" id="RU365103"/>
    </source>
</evidence>
<dbReference type="GO" id="GO:0009245">
    <property type="term" value="P:lipid A biosynthetic process"/>
    <property type="evidence" value="ECO:0007669"/>
    <property type="project" value="TreeGrafter"/>
</dbReference>
<feature type="site" description="Transition state stabilizer" evidence="10">
    <location>
        <position position="214"/>
    </location>
</feature>
<reference evidence="13 14" key="1">
    <citation type="submission" date="2019-04" db="EMBL/GenBank/DDBJ databases">
        <title>Genome sequence of Pelagicola litoralis CL-ES2.</title>
        <authorList>
            <person name="Cao J."/>
        </authorList>
    </citation>
    <scope>NUCLEOTIDE SEQUENCE [LARGE SCALE GENOMIC DNA]</scope>
    <source>
        <strain evidence="13 14">CL-ES2</strain>
    </source>
</reference>
<evidence type="ECO:0000313" key="14">
    <source>
        <dbReference type="Proteomes" id="UP000306575"/>
    </source>
</evidence>
<dbReference type="RefSeq" id="WP_138015069.1">
    <property type="nucleotide sequence ID" value="NZ_SULI01000003.1"/>
</dbReference>
<name>A0A4U7N8Q7_9RHOB</name>
<dbReference type="EC" id="2.4.99.12" evidence="4 11"/>
<proteinExistence type="inferred from homology"/>
<dbReference type="InterPro" id="IPR038107">
    <property type="entry name" value="Glycos_transf_N_sf"/>
</dbReference>
<comment type="pathway">
    <text evidence="2 11">Bacterial outer membrane biogenesis; LPS core biosynthesis.</text>
</comment>
<evidence type="ECO:0000256" key="3">
    <source>
        <dbReference type="ARBA" id="ARBA00006380"/>
    </source>
</evidence>
<dbReference type="GO" id="GO:0043842">
    <property type="term" value="F:Kdo transferase activity"/>
    <property type="evidence" value="ECO:0007669"/>
    <property type="project" value="UniProtKB-EC"/>
</dbReference>
<evidence type="ECO:0000256" key="2">
    <source>
        <dbReference type="ARBA" id="ARBA00004713"/>
    </source>
</evidence>
<keyword evidence="11" id="KW-0472">Membrane</keyword>
<dbReference type="Gene3D" id="3.40.50.2000">
    <property type="entry name" value="Glycogen Phosphorylase B"/>
    <property type="match status" value="1"/>
</dbReference>
<evidence type="ECO:0000256" key="9">
    <source>
        <dbReference type="PIRSR" id="PIRSR639901-1"/>
    </source>
</evidence>
<dbReference type="OrthoDB" id="9789797at2"/>
<comment type="function">
    <text evidence="1 11">Involved in lipopolysaccharide (LPS) biosynthesis. Catalyzes the transfer of 3-deoxy-D-manno-octulosonate (Kdo) residue(s) from CMP-Kdo to lipid IV(A), the tetraacyldisaccharide-1,4'-bisphosphate precursor of lipid A.</text>
</comment>
<evidence type="ECO:0000256" key="7">
    <source>
        <dbReference type="ARBA" id="ARBA00031445"/>
    </source>
</evidence>
<comment type="caution">
    <text evidence="13">The sequence shown here is derived from an EMBL/GenBank/DDBJ whole genome shotgun (WGS) entry which is preliminary data.</text>
</comment>
<dbReference type="UniPathway" id="UPA00958"/>
<dbReference type="GO" id="GO:0009244">
    <property type="term" value="P:lipopolysaccharide core region biosynthetic process"/>
    <property type="evidence" value="ECO:0007669"/>
    <property type="project" value="UniProtKB-UniRule"/>
</dbReference>
<keyword evidence="6 11" id="KW-0808">Transferase</keyword>
<dbReference type="Pfam" id="PF04413">
    <property type="entry name" value="Glycos_transf_N"/>
    <property type="match status" value="1"/>
</dbReference>
<comment type="similarity">
    <text evidence="3">Belongs to the glycosyltransferase group 1 family. Glycosyltransferase 30 subfamily.</text>
</comment>
<feature type="domain" description="3-deoxy-D-manno-octulosonic-acid transferase N-terminal" evidence="12">
    <location>
        <begin position="42"/>
        <end position="215"/>
    </location>
</feature>
<sequence>MPNPERLTLTYHVYACATALAAPFVKRKIRKKMLAAQIAPARINERFGAATAPRPQGKLIWIHTVSVGEFLSVLELITDLTTQGTVLVTTTTATAAALAAQRLAPECIHQYAPLDTPQATRKFLSHWQPDLAIFVESEIWPNQIVQAHHRHITLALINARLSARSLEKWAKLPKTARALLSRFDVILAQADITRHALEALGAPSTRSRTSGDMKAASNPLPFDAAQAKKMREQFAERPVWVASSTHPGEEEKVLQAHKIVSEQNANSLLVLVPRHPDRAETLMDQLRGDGWHVAQRSTGDLITKDTQVYLADTLGETGLWYHLAPIVFVAGSFTPVGGHNPYEPAHFGCAILTGPLYANFELAYGNMLAEDACIEVQDASDLGRTVADLLTSPRLQQLQTSAHKFVRSTANTRTDVMQALVHLLETKPS</sequence>
<keyword evidence="14" id="KW-1185">Reference proteome</keyword>
<comment type="catalytic activity">
    <reaction evidence="8 11">
        <text>lipid IVA (E. coli) + CMP-3-deoxy-beta-D-manno-octulosonate = alpha-Kdo-(2-&gt;6)-lipid IVA (E. coli) + CMP + H(+)</text>
        <dbReference type="Rhea" id="RHEA:28066"/>
        <dbReference type="ChEBI" id="CHEBI:15378"/>
        <dbReference type="ChEBI" id="CHEBI:58603"/>
        <dbReference type="ChEBI" id="CHEBI:60364"/>
        <dbReference type="ChEBI" id="CHEBI:60377"/>
        <dbReference type="ChEBI" id="CHEBI:85987"/>
        <dbReference type="EC" id="2.4.99.12"/>
    </reaction>
</comment>
<evidence type="ECO:0000313" key="13">
    <source>
        <dbReference type="EMBL" id="TKZ21746.1"/>
    </source>
</evidence>
<dbReference type="Proteomes" id="UP000306575">
    <property type="component" value="Unassembled WGS sequence"/>
</dbReference>
<organism evidence="13 14">
    <name type="scientific">Shimia litoralis</name>
    <dbReference type="NCBI Taxonomy" id="420403"/>
    <lineage>
        <taxon>Bacteria</taxon>
        <taxon>Pseudomonadati</taxon>
        <taxon>Pseudomonadota</taxon>
        <taxon>Alphaproteobacteria</taxon>
        <taxon>Rhodobacterales</taxon>
        <taxon>Roseobacteraceae</taxon>
    </lineage>
</organism>
<evidence type="ECO:0000256" key="5">
    <source>
        <dbReference type="ARBA" id="ARBA00019077"/>
    </source>
</evidence>
<dbReference type="InterPro" id="IPR039901">
    <property type="entry name" value="Kdotransferase"/>
</dbReference>
<comment type="subcellular location">
    <subcellularLocation>
        <location evidence="11">Cell membrane</location>
    </subcellularLocation>
</comment>
<evidence type="ECO:0000256" key="4">
    <source>
        <dbReference type="ARBA" id="ARBA00012621"/>
    </source>
</evidence>
<keyword evidence="11" id="KW-1003">Cell membrane</keyword>
<gene>
    <name evidence="13" type="ORF">FAP39_03870</name>
</gene>
<dbReference type="AlphaFoldDB" id="A0A4U7N8Q7"/>
<evidence type="ECO:0000259" key="12">
    <source>
        <dbReference type="Pfam" id="PF04413"/>
    </source>
</evidence>
<evidence type="ECO:0000256" key="8">
    <source>
        <dbReference type="ARBA" id="ARBA00049183"/>
    </source>
</evidence>
<keyword evidence="11" id="KW-0448">Lipopolysaccharide biosynthesis</keyword>
<dbReference type="InterPro" id="IPR007507">
    <property type="entry name" value="Glycos_transf_N"/>
</dbReference>
<dbReference type="PANTHER" id="PTHR42755">
    <property type="entry name" value="3-DEOXY-MANNO-OCTULOSONATE CYTIDYLYLTRANSFERASE"/>
    <property type="match status" value="1"/>
</dbReference>
<evidence type="ECO:0000256" key="6">
    <source>
        <dbReference type="ARBA" id="ARBA00022679"/>
    </source>
</evidence>
<feature type="site" description="Transition state stabilizer" evidence="10">
    <location>
        <position position="136"/>
    </location>
</feature>
<dbReference type="EMBL" id="SULI01000003">
    <property type="protein sequence ID" value="TKZ21746.1"/>
    <property type="molecule type" value="Genomic_DNA"/>
</dbReference>
<evidence type="ECO:0000256" key="1">
    <source>
        <dbReference type="ARBA" id="ARBA00003394"/>
    </source>
</evidence>
<feature type="active site" description="Proton acceptor" evidence="9">
    <location>
        <position position="69"/>
    </location>
</feature>
<accession>A0A4U7N8Q7</accession>
<dbReference type="GO" id="GO:0005886">
    <property type="term" value="C:plasma membrane"/>
    <property type="evidence" value="ECO:0007669"/>
    <property type="project" value="UniProtKB-SubCell"/>
</dbReference>
<dbReference type="FunFam" id="3.40.50.2000:FF:000032">
    <property type="entry name" value="3-deoxy-D-manno-octulosonic acid transferase"/>
    <property type="match status" value="1"/>
</dbReference>
<dbReference type="Gene3D" id="3.40.50.11720">
    <property type="entry name" value="3-Deoxy-D-manno-octulosonic-acid transferase, N-terminal domain"/>
    <property type="match status" value="1"/>
</dbReference>
<protein>
    <recommendedName>
        <fullName evidence="5 11">3-deoxy-D-manno-octulosonic acid transferase</fullName>
        <shortName evidence="11">Kdo transferase</shortName>
        <ecNumber evidence="4 11">2.4.99.12</ecNumber>
    </recommendedName>
    <alternativeName>
        <fullName evidence="7 11">Lipid IV(A) 3-deoxy-D-manno-octulosonic acid transferase</fullName>
    </alternativeName>
</protein>
<dbReference type="PANTHER" id="PTHR42755:SF1">
    <property type="entry name" value="3-DEOXY-D-MANNO-OCTULOSONIC ACID TRANSFERASE, MITOCHONDRIAL-RELATED"/>
    <property type="match status" value="1"/>
</dbReference>
<evidence type="ECO:0000256" key="10">
    <source>
        <dbReference type="PIRSR" id="PIRSR639901-2"/>
    </source>
</evidence>